<evidence type="ECO:0000313" key="7">
    <source>
        <dbReference type="EMBL" id="GAJ07815.1"/>
    </source>
</evidence>
<reference evidence="7" key="1">
    <citation type="journal article" date="2014" name="Front. Microbiol.">
        <title>High frequency of phylogenetically diverse reductive dehalogenase-homologous genes in deep subseafloor sedimentary metagenomes.</title>
        <authorList>
            <person name="Kawai M."/>
            <person name="Futagami T."/>
            <person name="Toyoda A."/>
            <person name="Takaki Y."/>
            <person name="Nishi S."/>
            <person name="Hori S."/>
            <person name="Arai W."/>
            <person name="Tsubouchi T."/>
            <person name="Morono Y."/>
            <person name="Uchiyama I."/>
            <person name="Ito T."/>
            <person name="Fujiyama A."/>
            <person name="Inagaki F."/>
            <person name="Takami H."/>
        </authorList>
    </citation>
    <scope>NUCLEOTIDE SEQUENCE</scope>
    <source>
        <strain evidence="7">Expedition CK06-06</strain>
    </source>
</reference>
<dbReference type="CDD" id="cd00082">
    <property type="entry name" value="HisKA"/>
    <property type="match status" value="1"/>
</dbReference>
<name>X1VJ77_9ZZZZ</name>
<dbReference type="Gene3D" id="3.30.450.40">
    <property type="match status" value="1"/>
</dbReference>
<dbReference type="AlphaFoldDB" id="X1VJ77"/>
<dbReference type="GO" id="GO:0005524">
    <property type="term" value="F:ATP binding"/>
    <property type="evidence" value="ECO:0007669"/>
    <property type="project" value="UniProtKB-KW"/>
</dbReference>
<sequence>YQETKDRAEWMDMVNRLTRAIGLSLDMTDVYDTFTAALRNLVDFDRISIAVPEGDNLRFLAVSSEVPTELGTGVTIPLKKSVAAWVIAHRSTNIENDFAQERQFPVDETHLRDGLRSAIRVPLFYKGEVFGTLNLTSRHPNSYEDKKKRIVLEQIAGQVAVAIKNALLYEEAKRACEEAKRAYEELNVAQDYMVRSEKLRALGEMAGGVAHDFNNVLSVILGRAQLALDSVEDPRLKKSLHAIEQAALDAAKTVRRLQEFT</sequence>
<dbReference type="SMART" id="SM00065">
    <property type="entry name" value="GAF"/>
    <property type="match status" value="1"/>
</dbReference>
<dbReference type="InterPro" id="IPR036097">
    <property type="entry name" value="HisK_dim/P_sf"/>
</dbReference>
<keyword evidence="1" id="KW-0808">Transferase</keyword>
<protein>
    <recommendedName>
        <fullName evidence="6">GAF domain-containing protein</fullName>
    </recommendedName>
</protein>
<feature type="domain" description="GAF" evidence="6">
    <location>
        <begin position="26"/>
        <end position="173"/>
    </location>
</feature>
<evidence type="ECO:0000256" key="4">
    <source>
        <dbReference type="ARBA" id="ARBA00022840"/>
    </source>
</evidence>
<feature type="non-terminal residue" evidence="7">
    <location>
        <position position="1"/>
    </location>
</feature>
<dbReference type="GO" id="GO:0000155">
    <property type="term" value="F:phosphorelay sensor kinase activity"/>
    <property type="evidence" value="ECO:0007669"/>
    <property type="project" value="InterPro"/>
</dbReference>
<dbReference type="EMBL" id="BARW01025366">
    <property type="protein sequence ID" value="GAJ07815.1"/>
    <property type="molecule type" value="Genomic_DNA"/>
</dbReference>
<proteinExistence type="predicted"/>
<evidence type="ECO:0000256" key="3">
    <source>
        <dbReference type="ARBA" id="ARBA00022777"/>
    </source>
</evidence>
<comment type="caution">
    <text evidence="7">The sequence shown here is derived from an EMBL/GenBank/DDBJ whole genome shotgun (WGS) entry which is preliminary data.</text>
</comment>
<evidence type="ECO:0000256" key="2">
    <source>
        <dbReference type="ARBA" id="ARBA00022741"/>
    </source>
</evidence>
<dbReference type="SUPFAM" id="SSF47384">
    <property type="entry name" value="Homodimeric domain of signal transducing histidine kinase"/>
    <property type="match status" value="1"/>
</dbReference>
<gene>
    <name evidence="7" type="ORF">S12H4_41601</name>
</gene>
<keyword evidence="3" id="KW-0418">Kinase</keyword>
<evidence type="ECO:0000256" key="5">
    <source>
        <dbReference type="ARBA" id="ARBA00023012"/>
    </source>
</evidence>
<accession>X1VJ77</accession>
<keyword evidence="4" id="KW-0067">ATP-binding</keyword>
<dbReference type="Gene3D" id="1.10.287.130">
    <property type="match status" value="1"/>
</dbReference>
<organism evidence="7">
    <name type="scientific">marine sediment metagenome</name>
    <dbReference type="NCBI Taxonomy" id="412755"/>
    <lineage>
        <taxon>unclassified sequences</taxon>
        <taxon>metagenomes</taxon>
        <taxon>ecological metagenomes</taxon>
    </lineage>
</organism>
<dbReference type="InterPro" id="IPR029016">
    <property type="entry name" value="GAF-like_dom_sf"/>
</dbReference>
<dbReference type="Pfam" id="PF13185">
    <property type="entry name" value="GAF_2"/>
    <property type="match status" value="1"/>
</dbReference>
<dbReference type="PANTHER" id="PTHR43065:SF46">
    <property type="entry name" value="C4-DICARBOXYLATE TRANSPORT SENSOR PROTEIN DCTB"/>
    <property type="match status" value="1"/>
</dbReference>
<dbReference type="SUPFAM" id="SSF55781">
    <property type="entry name" value="GAF domain-like"/>
    <property type="match status" value="1"/>
</dbReference>
<keyword evidence="5" id="KW-0902">Two-component regulatory system</keyword>
<dbReference type="InterPro" id="IPR003018">
    <property type="entry name" value="GAF"/>
</dbReference>
<dbReference type="InterPro" id="IPR003661">
    <property type="entry name" value="HisK_dim/P_dom"/>
</dbReference>
<keyword evidence="2" id="KW-0547">Nucleotide-binding</keyword>
<evidence type="ECO:0000259" key="6">
    <source>
        <dbReference type="SMART" id="SM00065"/>
    </source>
</evidence>
<evidence type="ECO:0000256" key="1">
    <source>
        <dbReference type="ARBA" id="ARBA00022679"/>
    </source>
</evidence>
<dbReference type="PANTHER" id="PTHR43065">
    <property type="entry name" value="SENSOR HISTIDINE KINASE"/>
    <property type="match status" value="1"/>
</dbReference>
<feature type="non-terminal residue" evidence="7">
    <location>
        <position position="261"/>
    </location>
</feature>